<evidence type="ECO:0000256" key="1">
    <source>
        <dbReference type="ARBA" id="ARBA00004141"/>
    </source>
</evidence>
<evidence type="ECO:0000256" key="4">
    <source>
        <dbReference type="ARBA" id="ARBA00023136"/>
    </source>
</evidence>
<feature type="transmembrane region" description="Helical" evidence="5">
    <location>
        <begin position="12"/>
        <end position="31"/>
    </location>
</feature>
<dbReference type="KEGG" id="mets:DK389_12030"/>
<keyword evidence="3 5" id="KW-1133">Transmembrane helix</keyword>
<keyword evidence="2 5" id="KW-0812">Transmembrane</keyword>
<evidence type="ECO:0000256" key="5">
    <source>
        <dbReference type="SAM" id="Phobius"/>
    </source>
</evidence>
<gene>
    <name evidence="6" type="ORF">DK389_12030</name>
</gene>
<feature type="transmembrane region" description="Helical" evidence="5">
    <location>
        <begin position="95"/>
        <end position="114"/>
    </location>
</feature>
<evidence type="ECO:0000313" key="6">
    <source>
        <dbReference type="EMBL" id="AWN44521.1"/>
    </source>
</evidence>
<dbReference type="GO" id="GO:0016020">
    <property type="term" value="C:membrane"/>
    <property type="evidence" value="ECO:0007669"/>
    <property type="project" value="UniProtKB-SubCell"/>
</dbReference>
<dbReference type="OrthoDB" id="795468at2"/>
<sequence>MTTGVSTGTAGQILRILIALFFLVAAGMKFAGTAFEVAGFERFGYALWFMYVVGALQVVGALLLAMRGTAALGAALLAVIMLGAVGSHLRAGDPVTMAMPAFILLVVLTGIAGLTRPAGLGARRPA</sequence>
<feature type="transmembrane region" description="Helical" evidence="5">
    <location>
        <begin position="43"/>
        <end position="64"/>
    </location>
</feature>
<comment type="subcellular location">
    <subcellularLocation>
        <location evidence="1">Membrane</location>
        <topology evidence="1">Multi-pass membrane protein</topology>
    </subcellularLocation>
</comment>
<name>A0A2U8WG74_9HYPH</name>
<dbReference type="EMBL" id="CP029550">
    <property type="protein sequence ID" value="AWN44521.1"/>
    <property type="molecule type" value="Genomic_DNA"/>
</dbReference>
<keyword evidence="4 5" id="KW-0472">Membrane</keyword>
<organism evidence="6 7">
    <name type="scientific">Methylobacterium durans</name>
    <dbReference type="NCBI Taxonomy" id="2202825"/>
    <lineage>
        <taxon>Bacteria</taxon>
        <taxon>Pseudomonadati</taxon>
        <taxon>Pseudomonadota</taxon>
        <taxon>Alphaproteobacteria</taxon>
        <taxon>Hyphomicrobiales</taxon>
        <taxon>Methylobacteriaceae</taxon>
        <taxon>Methylobacterium</taxon>
    </lineage>
</organism>
<evidence type="ECO:0000256" key="2">
    <source>
        <dbReference type="ARBA" id="ARBA00022692"/>
    </source>
</evidence>
<reference evidence="7" key="1">
    <citation type="submission" date="2018-05" db="EMBL/GenBank/DDBJ databases">
        <title>Complete Genome Sequence of Methylobacterium sp. 17SD2-17.</title>
        <authorList>
            <person name="Srinivasan S."/>
        </authorList>
    </citation>
    <scope>NUCLEOTIDE SEQUENCE [LARGE SCALE GENOMIC DNA]</scope>
    <source>
        <strain evidence="7">17SD2-17</strain>
    </source>
</reference>
<feature type="transmembrane region" description="Helical" evidence="5">
    <location>
        <begin position="71"/>
        <end position="89"/>
    </location>
</feature>
<proteinExistence type="predicted"/>
<keyword evidence="7" id="KW-1185">Reference proteome</keyword>
<accession>A0A2U8WG74</accession>
<dbReference type="Proteomes" id="UP000245926">
    <property type="component" value="Chromosome"/>
</dbReference>
<evidence type="ECO:0000313" key="7">
    <source>
        <dbReference type="Proteomes" id="UP000245926"/>
    </source>
</evidence>
<dbReference type="AlphaFoldDB" id="A0A2U8WG74"/>
<dbReference type="InterPro" id="IPR032808">
    <property type="entry name" value="DoxX"/>
</dbReference>
<dbReference type="Pfam" id="PF13564">
    <property type="entry name" value="DoxX_2"/>
    <property type="match status" value="1"/>
</dbReference>
<protein>
    <submittedName>
        <fullName evidence="6">DoxX family protein</fullName>
    </submittedName>
</protein>
<evidence type="ECO:0000256" key="3">
    <source>
        <dbReference type="ARBA" id="ARBA00022989"/>
    </source>
</evidence>